<comment type="caution">
    <text evidence="1">The sequence shown here is derived from an EMBL/GenBank/DDBJ whole genome shotgun (WGS) entry which is preliminary data.</text>
</comment>
<protein>
    <submittedName>
        <fullName evidence="1">Uncharacterized protein</fullName>
    </submittedName>
</protein>
<name>A0A934I4U0_9CORY</name>
<keyword evidence="2" id="KW-1185">Reference proteome</keyword>
<dbReference type="AlphaFoldDB" id="A0A934I4U0"/>
<organism evidence="1 2">
    <name type="scientific">Corynebacterium meridianum</name>
    <dbReference type="NCBI Taxonomy" id="2765363"/>
    <lineage>
        <taxon>Bacteria</taxon>
        <taxon>Bacillati</taxon>
        <taxon>Actinomycetota</taxon>
        <taxon>Actinomycetes</taxon>
        <taxon>Mycobacteriales</taxon>
        <taxon>Corynebacteriaceae</taxon>
        <taxon>Corynebacterium</taxon>
    </lineage>
</organism>
<evidence type="ECO:0000313" key="1">
    <source>
        <dbReference type="EMBL" id="MBI8990221.1"/>
    </source>
</evidence>
<sequence>MLLFRSLAFVVELPVDDEDVGVLDERFDEVLEEDVGLLEDATDLDSDDDVGLAVSSDSDVEALVFTVDDAVVAVVDAVSVEEGAVEEDEAPDVVDSVVDDSVDSVVEDGALVPVSVVGCPEVAAPASSSPMYM</sequence>
<proteinExistence type="predicted"/>
<reference evidence="1" key="1">
    <citation type="submission" date="2020-12" db="EMBL/GenBank/DDBJ databases">
        <title>Genome public.</title>
        <authorList>
            <person name="Sun Q."/>
        </authorList>
    </citation>
    <scope>NUCLEOTIDE SEQUENCE</scope>
    <source>
        <strain evidence="1">CCM 8863</strain>
    </source>
</reference>
<gene>
    <name evidence="1" type="ORF">JDV75_10710</name>
</gene>
<dbReference type="EMBL" id="JAEIOS010000015">
    <property type="protein sequence ID" value="MBI8990221.1"/>
    <property type="molecule type" value="Genomic_DNA"/>
</dbReference>
<dbReference type="Proteomes" id="UP000645966">
    <property type="component" value="Unassembled WGS sequence"/>
</dbReference>
<evidence type="ECO:0000313" key="2">
    <source>
        <dbReference type="Proteomes" id="UP000645966"/>
    </source>
</evidence>
<dbReference type="RefSeq" id="WP_198739236.1">
    <property type="nucleotide sequence ID" value="NZ_JAEIOS010000015.1"/>
</dbReference>
<accession>A0A934I4U0</accession>